<evidence type="ECO:0000256" key="4">
    <source>
        <dbReference type="ARBA" id="ARBA00022989"/>
    </source>
</evidence>
<evidence type="ECO:0000256" key="1">
    <source>
        <dbReference type="ARBA" id="ARBA00004651"/>
    </source>
</evidence>
<keyword evidence="3 6" id="KW-0812">Transmembrane</keyword>
<dbReference type="InterPro" id="IPR032816">
    <property type="entry name" value="VTT_dom"/>
</dbReference>
<dbReference type="PANTHER" id="PTHR42709">
    <property type="entry name" value="ALKALINE PHOSPHATASE LIKE PROTEIN"/>
    <property type="match status" value="1"/>
</dbReference>
<keyword evidence="4 6" id="KW-1133">Transmembrane helix</keyword>
<dbReference type="Proteomes" id="UP000178175">
    <property type="component" value="Unassembled WGS sequence"/>
</dbReference>
<dbReference type="AlphaFoldDB" id="A0A1G2TFX5"/>
<proteinExistence type="predicted"/>
<evidence type="ECO:0000256" key="2">
    <source>
        <dbReference type="ARBA" id="ARBA00022475"/>
    </source>
</evidence>
<evidence type="ECO:0000313" key="8">
    <source>
        <dbReference type="EMBL" id="OHA96180.1"/>
    </source>
</evidence>
<dbReference type="Pfam" id="PF09335">
    <property type="entry name" value="VTT_dom"/>
    <property type="match status" value="1"/>
</dbReference>
<feature type="transmembrane region" description="Helical" evidence="6">
    <location>
        <begin position="154"/>
        <end position="177"/>
    </location>
</feature>
<evidence type="ECO:0000256" key="6">
    <source>
        <dbReference type="SAM" id="Phobius"/>
    </source>
</evidence>
<evidence type="ECO:0000256" key="5">
    <source>
        <dbReference type="ARBA" id="ARBA00023136"/>
    </source>
</evidence>
<comment type="caution">
    <text evidence="8">The sequence shown here is derived from an EMBL/GenBank/DDBJ whole genome shotgun (WGS) entry which is preliminary data.</text>
</comment>
<organism evidence="8 9">
    <name type="scientific">Candidatus Zambryskibacteria bacterium RIFCSPHIGHO2_02_FULL_43_14</name>
    <dbReference type="NCBI Taxonomy" id="1802748"/>
    <lineage>
        <taxon>Bacteria</taxon>
        <taxon>Candidatus Zambryskiibacteriota</taxon>
    </lineage>
</organism>
<evidence type="ECO:0000256" key="3">
    <source>
        <dbReference type="ARBA" id="ARBA00022692"/>
    </source>
</evidence>
<keyword evidence="2" id="KW-1003">Cell membrane</keyword>
<feature type="transmembrane region" description="Helical" evidence="6">
    <location>
        <begin position="64"/>
        <end position="89"/>
    </location>
</feature>
<comment type="subcellular location">
    <subcellularLocation>
        <location evidence="1">Cell membrane</location>
        <topology evidence="1">Multi-pass membrane protein</topology>
    </subcellularLocation>
</comment>
<dbReference type="PANTHER" id="PTHR42709:SF6">
    <property type="entry name" value="UNDECAPRENYL PHOSPHATE TRANSPORTER A"/>
    <property type="match status" value="1"/>
</dbReference>
<evidence type="ECO:0000259" key="7">
    <source>
        <dbReference type="Pfam" id="PF09335"/>
    </source>
</evidence>
<protein>
    <recommendedName>
        <fullName evidence="7">VTT domain-containing protein</fullName>
    </recommendedName>
</protein>
<sequence>MELSYNLFHVIQDMVLKPDFTSAMALFGLSLLNELAAVLPYVALISGQLLFLKVSSFHVIISQFFFFVAVPAGVGGAIGSFLTYGMAYFGGKPFIEKFKRYLRFSWDDIEKTNRRFKGAWYDEIIFLVLRSVPVLPSLPVNIAMGIFRMSPTRYFVLTALGFTIRMMIMFAFIWVGMETLVQ</sequence>
<accession>A0A1G2TFX5</accession>
<reference evidence="8 9" key="1">
    <citation type="journal article" date="2016" name="Nat. Commun.">
        <title>Thousands of microbial genomes shed light on interconnected biogeochemical processes in an aquifer system.</title>
        <authorList>
            <person name="Anantharaman K."/>
            <person name="Brown C.T."/>
            <person name="Hug L.A."/>
            <person name="Sharon I."/>
            <person name="Castelle C.J."/>
            <person name="Probst A.J."/>
            <person name="Thomas B.C."/>
            <person name="Singh A."/>
            <person name="Wilkins M.J."/>
            <person name="Karaoz U."/>
            <person name="Brodie E.L."/>
            <person name="Williams K.H."/>
            <person name="Hubbard S.S."/>
            <person name="Banfield J.F."/>
        </authorList>
    </citation>
    <scope>NUCLEOTIDE SEQUENCE [LARGE SCALE GENOMIC DNA]</scope>
</reference>
<evidence type="ECO:0000313" key="9">
    <source>
        <dbReference type="Proteomes" id="UP000178175"/>
    </source>
</evidence>
<dbReference type="EMBL" id="MHVR01000009">
    <property type="protein sequence ID" value="OHA96180.1"/>
    <property type="molecule type" value="Genomic_DNA"/>
</dbReference>
<keyword evidence="5 6" id="KW-0472">Membrane</keyword>
<feature type="transmembrane region" description="Helical" evidence="6">
    <location>
        <begin position="20"/>
        <end position="52"/>
    </location>
</feature>
<name>A0A1G2TFX5_9BACT</name>
<feature type="domain" description="VTT" evidence="7">
    <location>
        <begin position="65"/>
        <end position="172"/>
    </location>
</feature>
<dbReference type="GO" id="GO:0005886">
    <property type="term" value="C:plasma membrane"/>
    <property type="evidence" value="ECO:0007669"/>
    <property type="project" value="UniProtKB-SubCell"/>
</dbReference>
<gene>
    <name evidence="8" type="ORF">A3C70_01490</name>
</gene>
<feature type="transmembrane region" description="Helical" evidence="6">
    <location>
        <begin position="124"/>
        <end position="147"/>
    </location>
</feature>
<dbReference type="InterPro" id="IPR051311">
    <property type="entry name" value="DedA_domain"/>
</dbReference>